<comment type="caution">
    <text evidence="1">The sequence shown here is derived from an EMBL/GenBank/DDBJ whole genome shotgun (WGS) entry which is preliminary data.</text>
</comment>
<dbReference type="OrthoDB" id="10472547at2759"/>
<gene>
    <name evidence="1" type="ORF">PACLA_8A005541</name>
</gene>
<reference evidence="1" key="1">
    <citation type="submission" date="2020-04" db="EMBL/GenBank/DDBJ databases">
        <authorList>
            <person name="Alioto T."/>
            <person name="Alioto T."/>
            <person name="Gomez Garrido J."/>
        </authorList>
    </citation>
    <scope>NUCLEOTIDE SEQUENCE</scope>
    <source>
        <strain evidence="1">A484AB</strain>
    </source>
</reference>
<dbReference type="EMBL" id="CACRXK020005119">
    <property type="protein sequence ID" value="CAB4005187.1"/>
    <property type="molecule type" value="Genomic_DNA"/>
</dbReference>
<evidence type="ECO:0000313" key="2">
    <source>
        <dbReference type="Proteomes" id="UP001152795"/>
    </source>
</evidence>
<protein>
    <submittedName>
        <fullName evidence="1">Uncharacterized protein</fullName>
    </submittedName>
</protein>
<proteinExistence type="predicted"/>
<accession>A0A7D9IGE8</accession>
<dbReference type="Proteomes" id="UP001152795">
    <property type="component" value="Unassembled WGS sequence"/>
</dbReference>
<sequence>MRVILVTLALLLLVVLNEGLSLTPAKIPTKLILKKPEVTKSCPRNPKLEAMRKALGLATKRRSGRGKRSISSFPISCLHVAIVEFEDGLQYLQPLYDCCDECYFPDYASCIWNGNPSWLCASRAYKCICDCREAQLVEHEDVTLKKSSFKVRSEKKVLTSASVCKKKSCSYGDKGCCVEDQCIKLYVHKTKSPVRQK</sequence>
<keyword evidence="2" id="KW-1185">Reference proteome</keyword>
<name>A0A7D9IGE8_PARCT</name>
<dbReference type="AlphaFoldDB" id="A0A7D9IGE8"/>
<organism evidence="1 2">
    <name type="scientific">Paramuricea clavata</name>
    <name type="common">Red gorgonian</name>
    <name type="synonym">Violescent sea-whip</name>
    <dbReference type="NCBI Taxonomy" id="317549"/>
    <lineage>
        <taxon>Eukaryota</taxon>
        <taxon>Metazoa</taxon>
        <taxon>Cnidaria</taxon>
        <taxon>Anthozoa</taxon>
        <taxon>Octocorallia</taxon>
        <taxon>Malacalcyonacea</taxon>
        <taxon>Plexauridae</taxon>
        <taxon>Paramuricea</taxon>
    </lineage>
</organism>
<evidence type="ECO:0000313" key="1">
    <source>
        <dbReference type="EMBL" id="CAB4005187.1"/>
    </source>
</evidence>